<proteinExistence type="predicted"/>
<sequence length="422" mass="46526">MATSSFICLVSVIAALIFALSDAQQAAPDVKPLPAQWTRGTNFFAFSANDLADNRTLDELAQLPSVLPGVNMVAVQFMWHQTYANSSDVRRYDRTPSTESLVIFTQAAHAAGLQVYYKPIVVAQDGTEMANLQPLNVSAWFEAYSTLILELAALAQDLQVERLAVGIELQLIATPAENQWFWETLFQQTRELYSGELTYGSNPLTGETQLIPFWSLVDVVGVDLYIPVTYGPNASLTPSWEEMVTTYRHIFNWKLAEWFANNGSQSKLLFVSESGYPSSNKGMEVPWLLPTNDACVGEYTGNNSAQAFAFAAQFHVIAQDPVYQSWFTGFIQFWYGQPGTSDYIGSPPGVNQGPNYECGWTPSGKNETLNVLRAAYAQPGPQTQTPPQQQITSTLTAPAGNNGIITKTLTLEETEANSFFLE</sequence>
<dbReference type="Gene3D" id="3.20.20.80">
    <property type="entry name" value="Glycosidases"/>
    <property type="match status" value="1"/>
</dbReference>
<dbReference type="SUPFAM" id="SSF51445">
    <property type="entry name" value="(Trans)glycosidases"/>
    <property type="match status" value="1"/>
</dbReference>
<gene>
    <name evidence="2" type="ORF">BSAL_26520</name>
</gene>
<keyword evidence="3" id="KW-1185">Reference proteome</keyword>
<keyword evidence="1" id="KW-0732">Signal</keyword>
<accession>A0A0S4JFR4</accession>
<organism evidence="2 3">
    <name type="scientific">Bodo saltans</name>
    <name type="common">Flagellated protozoan</name>
    <dbReference type="NCBI Taxonomy" id="75058"/>
    <lineage>
        <taxon>Eukaryota</taxon>
        <taxon>Discoba</taxon>
        <taxon>Euglenozoa</taxon>
        <taxon>Kinetoplastea</taxon>
        <taxon>Metakinetoplastina</taxon>
        <taxon>Eubodonida</taxon>
        <taxon>Bodonidae</taxon>
        <taxon>Bodo</taxon>
    </lineage>
</organism>
<feature type="chain" id="PRO_5006622279" description="Glycoside hydrolase" evidence="1">
    <location>
        <begin position="24"/>
        <end position="422"/>
    </location>
</feature>
<dbReference type="AlphaFoldDB" id="A0A0S4JFR4"/>
<evidence type="ECO:0000313" key="2">
    <source>
        <dbReference type="EMBL" id="CUG90403.1"/>
    </source>
</evidence>
<dbReference type="VEuPathDB" id="TriTrypDB:BSAL_26520"/>
<dbReference type="InterPro" id="IPR017853">
    <property type="entry name" value="GH"/>
</dbReference>
<dbReference type="CDD" id="cd19608">
    <property type="entry name" value="GH113_mannanase-like"/>
    <property type="match status" value="1"/>
</dbReference>
<evidence type="ECO:0000313" key="3">
    <source>
        <dbReference type="Proteomes" id="UP000051952"/>
    </source>
</evidence>
<evidence type="ECO:0000256" key="1">
    <source>
        <dbReference type="SAM" id="SignalP"/>
    </source>
</evidence>
<dbReference type="InterPro" id="IPR055151">
    <property type="entry name" value="GH113"/>
</dbReference>
<dbReference type="Proteomes" id="UP000051952">
    <property type="component" value="Unassembled WGS sequence"/>
</dbReference>
<protein>
    <recommendedName>
        <fullName evidence="4">Glycoside hydrolase</fullName>
    </recommendedName>
</protein>
<feature type="signal peptide" evidence="1">
    <location>
        <begin position="1"/>
        <end position="23"/>
    </location>
</feature>
<evidence type="ECO:0008006" key="4">
    <source>
        <dbReference type="Google" id="ProtNLM"/>
    </source>
</evidence>
<reference evidence="3" key="1">
    <citation type="submission" date="2015-09" db="EMBL/GenBank/DDBJ databases">
        <authorList>
            <consortium name="Pathogen Informatics"/>
        </authorList>
    </citation>
    <scope>NUCLEOTIDE SEQUENCE [LARGE SCALE GENOMIC DNA]</scope>
    <source>
        <strain evidence="3">Lake Konstanz</strain>
    </source>
</reference>
<dbReference type="OMA" id="WLEMFIR"/>
<name>A0A0S4JFR4_BODSA</name>
<dbReference type="EMBL" id="CYKH01001822">
    <property type="protein sequence ID" value="CUG90403.1"/>
    <property type="molecule type" value="Genomic_DNA"/>
</dbReference>
<dbReference type="Pfam" id="PF22612">
    <property type="entry name" value="GH113"/>
    <property type="match status" value="1"/>
</dbReference>